<evidence type="ECO:0000313" key="2">
    <source>
        <dbReference type="Proteomes" id="UP000717624"/>
    </source>
</evidence>
<evidence type="ECO:0000313" key="1">
    <source>
        <dbReference type="EMBL" id="MBM7588914.1"/>
    </source>
</evidence>
<dbReference type="RefSeq" id="WP_275581908.1">
    <property type="nucleotide sequence ID" value="NZ_BAABIN010000009.1"/>
</dbReference>
<name>A0A938XXT5_9BACL</name>
<reference evidence="1" key="1">
    <citation type="submission" date="2021-01" db="EMBL/GenBank/DDBJ databases">
        <title>Genomic Encyclopedia of Type Strains, Phase IV (KMG-IV): sequencing the most valuable type-strain genomes for metagenomic binning, comparative biology and taxonomic classification.</title>
        <authorList>
            <person name="Goeker M."/>
        </authorList>
    </citation>
    <scope>NUCLEOTIDE SEQUENCE</scope>
    <source>
        <strain evidence="1">DSM 25523</strain>
    </source>
</reference>
<dbReference type="EMBL" id="JAFBEB010000001">
    <property type="protein sequence ID" value="MBM7588914.1"/>
    <property type="molecule type" value="Genomic_DNA"/>
</dbReference>
<proteinExistence type="predicted"/>
<gene>
    <name evidence="1" type="ORF">JOD01_000500</name>
</gene>
<dbReference type="Proteomes" id="UP000717624">
    <property type="component" value="Unassembled WGS sequence"/>
</dbReference>
<protein>
    <submittedName>
        <fullName evidence="1">Ribosome-binding protein aMBF1 (Putative translation factor)</fullName>
    </submittedName>
</protein>
<comment type="caution">
    <text evidence="1">The sequence shown here is derived from an EMBL/GenBank/DDBJ whole genome shotgun (WGS) entry which is preliminary data.</text>
</comment>
<accession>A0A938XXT5</accession>
<organism evidence="1 2">
    <name type="scientific">Brevibacillus fulvus</name>
    <dbReference type="NCBI Taxonomy" id="1125967"/>
    <lineage>
        <taxon>Bacteria</taxon>
        <taxon>Bacillati</taxon>
        <taxon>Bacillota</taxon>
        <taxon>Bacilli</taxon>
        <taxon>Bacillales</taxon>
        <taxon>Paenibacillaceae</taxon>
        <taxon>Brevibacillus</taxon>
    </lineage>
</organism>
<keyword evidence="2" id="KW-1185">Reference proteome</keyword>
<dbReference type="AlphaFoldDB" id="A0A938XXT5"/>
<sequence length="41" mass="4783">MKICEICGAEQTTEEEQNPAERYLGVCEECMQTMQDGQHYR</sequence>